<keyword evidence="3" id="KW-1185">Reference proteome</keyword>
<organism evidence="2 3">
    <name type="scientific">Eumeta variegata</name>
    <name type="common">Bagworm moth</name>
    <name type="synonym">Eumeta japonica</name>
    <dbReference type="NCBI Taxonomy" id="151549"/>
    <lineage>
        <taxon>Eukaryota</taxon>
        <taxon>Metazoa</taxon>
        <taxon>Ecdysozoa</taxon>
        <taxon>Arthropoda</taxon>
        <taxon>Hexapoda</taxon>
        <taxon>Insecta</taxon>
        <taxon>Pterygota</taxon>
        <taxon>Neoptera</taxon>
        <taxon>Endopterygota</taxon>
        <taxon>Lepidoptera</taxon>
        <taxon>Glossata</taxon>
        <taxon>Ditrysia</taxon>
        <taxon>Tineoidea</taxon>
        <taxon>Psychidae</taxon>
        <taxon>Oiketicinae</taxon>
        <taxon>Eumeta</taxon>
    </lineage>
</organism>
<feature type="compositionally biased region" description="Basic and acidic residues" evidence="1">
    <location>
        <begin position="11"/>
        <end position="22"/>
    </location>
</feature>
<evidence type="ECO:0000313" key="3">
    <source>
        <dbReference type="Proteomes" id="UP000299102"/>
    </source>
</evidence>
<gene>
    <name evidence="2" type="ORF">EVAR_31744_1</name>
</gene>
<feature type="compositionally biased region" description="Basic residues" evidence="1">
    <location>
        <begin position="1"/>
        <end position="10"/>
    </location>
</feature>
<feature type="region of interest" description="Disordered" evidence="1">
    <location>
        <begin position="1"/>
        <end position="70"/>
    </location>
</feature>
<name>A0A4C1W4M7_EUMVA</name>
<accession>A0A4C1W4M7</accession>
<dbReference type="AlphaFoldDB" id="A0A4C1W4M7"/>
<comment type="caution">
    <text evidence="2">The sequence shown here is derived from an EMBL/GenBank/DDBJ whole genome shotgun (WGS) entry which is preliminary data.</text>
</comment>
<evidence type="ECO:0000313" key="2">
    <source>
        <dbReference type="EMBL" id="GBP45840.1"/>
    </source>
</evidence>
<proteinExistence type="predicted"/>
<dbReference type="Proteomes" id="UP000299102">
    <property type="component" value="Unassembled WGS sequence"/>
</dbReference>
<evidence type="ECO:0000256" key="1">
    <source>
        <dbReference type="SAM" id="MobiDB-lite"/>
    </source>
</evidence>
<sequence length="70" mass="7939">MVRPPARGRRRDWGRALEEGRKAPNWKLQLPRDYSETSARPAARAPRPRGVEGARARAITPPLPINCLRD</sequence>
<protein>
    <submittedName>
        <fullName evidence="2">Uncharacterized protein</fullName>
    </submittedName>
</protein>
<reference evidence="2 3" key="1">
    <citation type="journal article" date="2019" name="Commun. Biol.">
        <title>The bagworm genome reveals a unique fibroin gene that provides high tensile strength.</title>
        <authorList>
            <person name="Kono N."/>
            <person name="Nakamura H."/>
            <person name="Ohtoshi R."/>
            <person name="Tomita M."/>
            <person name="Numata K."/>
            <person name="Arakawa K."/>
        </authorList>
    </citation>
    <scope>NUCLEOTIDE SEQUENCE [LARGE SCALE GENOMIC DNA]</scope>
</reference>
<dbReference type="EMBL" id="BGZK01000473">
    <property type="protein sequence ID" value="GBP45840.1"/>
    <property type="molecule type" value="Genomic_DNA"/>
</dbReference>